<comment type="caution">
    <text evidence="2">The sequence shown here is derived from an EMBL/GenBank/DDBJ whole genome shotgun (WGS) entry which is preliminary data.</text>
</comment>
<accession>A0A6L2K3K6</accession>
<evidence type="ECO:0000313" key="2">
    <source>
        <dbReference type="EMBL" id="GEU43936.1"/>
    </source>
</evidence>
<keyword evidence="1" id="KW-0175">Coiled coil</keyword>
<name>A0A6L2K3K6_TANCI</name>
<sequence>MFESDGAGALRIPEMYKTDVLASSWGVSRPSSGVRLSKGIFRKECVRCTLEAGSRESRDQEACLALPDNLPKGLSDSLRGDSSDACFGDLRRHVSQYHVISCLGDCMILKLFQSFVCCACRWWTFWGRDPSWGKGGQSKIFNKFCMSLKHWKDQFFFIDRRAIPDAMPWRHQDSSTADPPLTGVRAEDIRRLCENVINLRPVHLKMLYAVGLTTIWKHVGHHSVFKDGEGAGNVIFLKFSMAGGVRIGKGIAFATDEVIPQHTTPPLHSGSSIPKKSNHQKVVKVENERVLAAKRKAHAAKDRAVGNRTDIEGASQLKKRKKTTTLSFALSDSMADESNRSGSVTYRLVSPLNTIIPNKGELATGLILELVNQTEENTDQYLDNAEYTTEANSPLSEHSPQYQKSNRFYEDTRCARSHGVSSTSSGSYRLAFPACHPGWRRRCSLWRDAGLPEPFVLAWNLTTHSILNEVESRRDMMINLATPAVQSQQIWFSDYQSRNQLSEDHKVLLEVCLGSVGDEADLIEKLVAVEKVRDDLLDKDREKEERIKQLEADLASKTSSLAEAKAIAAGWSKGVKAACFEKEAQAFLATADGYDPSCKETFMSEFDSFFDKSYPYMEKLAESFWLALGDLQNMWLEGSGLILSGNAADASNVADAQ</sequence>
<protein>
    <submittedName>
        <fullName evidence="2">Uncharacterized protein</fullName>
    </submittedName>
</protein>
<proteinExistence type="predicted"/>
<evidence type="ECO:0000256" key="1">
    <source>
        <dbReference type="SAM" id="Coils"/>
    </source>
</evidence>
<dbReference type="AlphaFoldDB" id="A0A6L2K3K6"/>
<gene>
    <name evidence="2" type="ORF">Tci_015914</name>
</gene>
<dbReference type="EMBL" id="BKCJ010001775">
    <property type="protein sequence ID" value="GEU43936.1"/>
    <property type="molecule type" value="Genomic_DNA"/>
</dbReference>
<reference evidence="2" key="1">
    <citation type="journal article" date="2019" name="Sci. Rep.">
        <title>Draft genome of Tanacetum cinerariifolium, the natural source of mosquito coil.</title>
        <authorList>
            <person name="Yamashiro T."/>
            <person name="Shiraishi A."/>
            <person name="Satake H."/>
            <person name="Nakayama K."/>
        </authorList>
    </citation>
    <scope>NUCLEOTIDE SEQUENCE</scope>
</reference>
<feature type="coiled-coil region" evidence="1">
    <location>
        <begin position="533"/>
        <end position="567"/>
    </location>
</feature>
<organism evidence="2">
    <name type="scientific">Tanacetum cinerariifolium</name>
    <name type="common">Dalmatian daisy</name>
    <name type="synonym">Chrysanthemum cinerariifolium</name>
    <dbReference type="NCBI Taxonomy" id="118510"/>
    <lineage>
        <taxon>Eukaryota</taxon>
        <taxon>Viridiplantae</taxon>
        <taxon>Streptophyta</taxon>
        <taxon>Embryophyta</taxon>
        <taxon>Tracheophyta</taxon>
        <taxon>Spermatophyta</taxon>
        <taxon>Magnoliopsida</taxon>
        <taxon>eudicotyledons</taxon>
        <taxon>Gunneridae</taxon>
        <taxon>Pentapetalae</taxon>
        <taxon>asterids</taxon>
        <taxon>campanulids</taxon>
        <taxon>Asterales</taxon>
        <taxon>Asteraceae</taxon>
        <taxon>Asteroideae</taxon>
        <taxon>Anthemideae</taxon>
        <taxon>Anthemidinae</taxon>
        <taxon>Tanacetum</taxon>
    </lineage>
</organism>